<dbReference type="Proteomes" id="UP000887569">
    <property type="component" value="Unplaced"/>
</dbReference>
<reference evidence="2" key="1">
    <citation type="submission" date="2022-11" db="UniProtKB">
        <authorList>
            <consortium name="WormBaseParasite"/>
        </authorList>
    </citation>
    <scope>IDENTIFICATION</scope>
</reference>
<accession>A0A915AC55</accession>
<dbReference type="WBParaSite" id="PgR005X_g067_t01">
    <property type="protein sequence ID" value="PgR005X_g067_t01"/>
    <property type="gene ID" value="PgR005X_g067"/>
</dbReference>
<evidence type="ECO:0000313" key="1">
    <source>
        <dbReference type="Proteomes" id="UP000887569"/>
    </source>
</evidence>
<protein>
    <submittedName>
        <fullName evidence="2">Uncharacterized protein</fullName>
    </submittedName>
</protein>
<keyword evidence="1" id="KW-1185">Reference proteome</keyword>
<sequence length="66" mass="7305">MKRSSQVTELGVKLVPSRKPRWPPCFVITNPKRELLAAKCRTGSHKRGGTNGSSRAFTITIGILIR</sequence>
<organism evidence="1 2">
    <name type="scientific">Parascaris univalens</name>
    <name type="common">Nematode worm</name>
    <dbReference type="NCBI Taxonomy" id="6257"/>
    <lineage>
        <taxon>Eukaryota</taxon>
        <taxon>Metazoa</taxon>
        <taxon>Ecdysozoa</taxon>
        <taxon>Nematoda</taxon>
        <taxon>Chromadorea</taxon>
        <taxon>Rhabditida</taxon>
        <taxon>Spirurina</taxon>
        <taxon>Ascaridomorpha</taxon>
        <taxon>Ascaridoidea</taxon>
        <taxon>Ascarididae</taxon>
        <taxon>Parascaris</taxon>
    </lineage>
</organism>
<dbReference type="AlphaFoldDB" id="A0A915AC55"/>
<name>A0A915AC55_PARUN</name>
<evidence type="ECO:0000313" key="2">
    <source>
        <dbReference type="WBParaSite" id="PgR005X_g067_t01"/>
    </source>
</evidence>
<proteinExistence type="predicted"/>